<evidence type="ECO:0000256" key="3">
    <source>
        <dbReference type="ARBA" id="ARBA00022763"/>
    </source>
</evidence>
<comment type="subunit">
    <text evidence="1">Monomer.</text>
</comment>
<dbReference type="KEGG" id="slan:GV829_01395"/>
<organism evidence="8 9">
    <name type="scientific">Sphingomonas lacunae</name>
    <dbReference type="NCBI Taxonomy" id="2698828"/>
    <lineage>
        <taxon>Bacteria</taxon>
        <taxon>Pseudomonadati</taxon>
        <taxon>Pseudomonadota</taxon>
        <taxon>Alphaproteobacteria</taxon>
        <taxon>Sphingomonadales</taxon>
        <taxon>Sphingomonadaceae</taxon>
        <taxon>Sphingomonas</taxon>
    </lineage>
</organism>
<dbReference type="InterPro" id="IPR050356">
    <property type="entry name" value="SulA_CellDiv_inhibitor"/>
</dbReference>
<evidence type="ECO:0000256" key="1">
    <source>
        <dbReference type="ARBA" id="ARBA00011245"/>
    </source>
</evidence>
<dbReference type="RefSeq" id="WP_169943476.1">
    <property type="nucleotide sequence ID" value="NZ_CP053015.1"/>
</dbReference>
<dbReference type="Pfam" id="PF11799">
    <property type="entry name" value="IMS_C"/>
    <property type="match status" value="1"/>
</dbReference>
<dbReference type="AlphaFoldDB" id="A0A6M4AT58"/>
<gene>
    <name evidence="8" type="ORF">GV829_01395</name>
</gene>
<proteinExistence type="predicted"/>
<evidence type="ECO:0000259" key="7">
    <source>
        <dbReference type="Pfam" id="PF11799"/>
    </source>
</evidence>
<feature type="domain" description="DNA polymerase Y-family little finger" evidence="7">
    <location>
        <begin position="258"/>
        <end position="362"/>
    </location>
</feature>
<accession>A0A6M4AT58</accession>
<reference evidence="8 9" key="1">
    <citation type="submission" date="2020-01" db="EMBL/GenBank/DDBJ databases">
        <title>Sphingomonas sp. strain CSW-10.</title>
        <authorList>
            <person name="Chen W.-M."/>
        </authorList>
    </citation>
    <scope>NUCLEOTIDE SEQUENCE [LARGE SCALE GENOMIC DNA]</scope>
    <source>
        <strain evidence="8 9">CSW-10</strain>
    </source>
</reference>
<comment type="function">
    <text evidence="4">Poorly processive, error-prone DNA polymerase involved in untargeted mutagenesis. Copies undamaged DNA at stalled replication forks, which arise in vivo from mismatched or misaligned primer ends. These misaligned primers can be extended by PolIV. Exhibits no 3'-5' exonuclease (proofreading) activity. May be involved in translesional synthesis, in conjunction with the beta clamp from PolIII.</text>
</comment>
<evidence type="ECO:0000313" key="9">
    <source>
        <dbReference type="Proteomes" id="UP000503018"/>
    </source>
</evidence>
<protein>
    <recommendedName>
        <fullName evidence="2">DNA-directed DNA polymerase</fullName>
        <ecNumber evidence="2">2.7.7.7</ecNumber>
    </recommendedName>
</protein>
<dbReference type="CDD" id="cd03468">
    <property type="entry name" value="PolY_like"/>
    <property type="match status" value="1"/>
</dbReference>
<dbReference type="Proteomes" id="UP000503018">
    <property type="component" value="Chromosome"/>
</dbReference>
<dbReference type="PANTHER" id="PTHR35369">
    <property type="entry name" value="BLR3025 PROTEIN-RELATED"/>
    <property type="match status" value="1"/>
</dbReference>
<keyword evidence="3" id="KW-0227">DNA damage</keyword>
<evidence type="ECO:0000256" key="2">
    <source>
        <dbReference type="ARBA" id="ARBA00012417"/>
    </source>
</evidence>
<dbReference type="InterPro" id="IPR001126">
    <property type="entry name" value="UmuC"/>
</dbReference>
<name>A0A6M4AT58_9SPHN</name>
<dbReference type="GO" id="GO:0003684">
    <property type="term" value="F:damaged DNA binding"/>
    <property type="evidence" value="ECO:0007669"/>
    <property type="project" value="InterPro"/>
</dbReference>
<evidence type="ECO:0000313" key="8">
    <source>
        <dbReference type="EMBL" id="QJQ31259.1"/>
    </source>
</evidence>
<keyword evidence="9" id="KW-1185">Reference proteome</keyword>
<dbReference type="EC" id="2.7.7.7" evidence="2"/>
<dbReference type="InterPro" id="IPR043502">
    <property type="entry name" value="DNA/RNA_pol_sf"/>
</dbReference>
<dbReference type="SUPFAM" id="SSF56672">
    <property type="entry name" value="DNA/RNA polymerases"/>
    <property type="match status" value="1"/>
</dbReference>
<evidence type="ECO:0000256" key="5">
    <source>
        <dbReference type="ARBA" id="ARBA00049244"/>
    </source>
</evidence>
<comment type="catalytic activity">
    <reaction evidence="5">
        <text>DNA(n) + a 2'-deoxyribonucleoside 5'-triphosphate = DNA(n+1) + diphosphate</text>
        <dbReference type="Rhea" id="RHEA:22508"/>
        <dbReference type="Rhea" id="RHEA-COMP:17339"/>
        <dbReference type="Rhea" id="RHEA-COMP:17340"/>
        <dbReference type="ChEBI" id="CHEBI:33019"/>
        <dbReference type="ChEBI" id="CHEBI:61560"/>
        <dbReference type="ChEBI" id="CHEBI:173112"/>
        <dbReference type="EC" id="2.7.7.7"/>
    </reaction>
</comment>
<evidence type="ECO:0000256" key="4">
    <source>
        <dbReference type="ARBA" id="ARBA00025589"/>
    </source>
</evidence>
<evidence type="ECO:0000259" key="6">
    <source>
        <dbReference type="Pfam" id="PF00817"/>
    </source>
</evidence>
<dbReference type="GO" id="GO:0006281">
    <property type="term" value="P:DNA repair"/>
    <property type="evidence" value="ECO:0007669"/>
    <property type="project" value="InterPro"/>
</dbReference>
<dbReference type="PANTHER" id="PTHR35369:SF2">
    <property type="entry name" value="BLR3025 PROTEIN"/>
    <property type="match status" value="1"/>
</dbReference>
<dbReference type="EMBL" id="CP053015">
    <property type="protein sequence ID" value="QJQ31259.1"/>
    <property type="molecule type" value="Genomic_DNA"/>
</dbReference>
<dbReference type="InterPro" id="IPR017961">
    <property type="entry name" value="DNA_pol_Y-fam_little_finger"/>
</dbReference>
<feature type="domain" description="UmuC" evidence="6">
    <location>
        <begin position="47"/>
        <end position="169"/>
    </location>
</feature>
<sequence>MAANPARPPKGGTRAQRRFLALTFPFLSTDRLHSERRAAGREPWPVPIACVEKHRGAVILTAVDEAAAAQGLAPGLSLADARARVPDLETIEADPLADARWLEALADMADRYTPLVALDPLDGLTLDITGAAHLFGGERAMAADAEERIGAMGLSLRHAFAGTPEAAQALARFQTVPAPDEEAAIRRLPIAALRLEEEAVTGLRRAGLRTIGDLAGRPTAPLSARFGEEASEALARMLGRSDSRLSPRRVPPALAFARRFAEPLARTEEAVAVIGELVREAAQRLEARGKGGRRFAVRLFRSDGAVRDLAVETSLPVRDAEVVMRLFAERIDALADPIDPGFGFDLIRLAVPRLDDVAPTQLVLEGGSASNAGKDEAALVALGDRLATRHGEGRVRRLIEQDRHIPEQGVLALPLVSAPPPAPWQGEREEGEPPTRPIHLFDPPQPIQVMAEVPDGPPQRFRWQRRLHDVTRYEGPERIAAEWWNRDTPGLTRDYYRVEDARGRRLWVFRHGLYGDEVRDPGWYVHGVFV</sequence>
<dbReference type="Pfam" id="PF00817">
    <property type="entry name" value="IMS"/>
    <property type="match status" value="1"/>
</dbReference>